<reference evidence="4" key="1">
    <citation type="submission" date="2022-07" db="EMBL/GenBank/DDBJ databases">
        <title>Phylogenomic reconstructions and comparative analyses of Kickxellomycotina fungi.</title>
        <authorList>
            <person name="Reynolds N.K."/>
            <person name="Stajich J.E."/>
            <person name="Barry K."/>
            <person name="Grigoriev I.V."/>
            <person name="Crous P."/>
            <person name="Smith M.E."/>
        </authorList>
    </citation>
    <scope>NUCLEOTIDE SEQUENCE</scope>
    <source>
        <strain evidence="4">RSA 861</strain>
    </source>
</reference>
<accession>A0A9W7ZZW1</accession>
<dbReference type="InterPro" id="IPR039781">
    <property type="entry name" value="Rad21/Rec8-like"/>
</dbReference>
<dbReference type="GO" id="GO:0008278">
    <property type="term" value="C:cohesin complex"/>
    <property type="evidence" value="ECO:0007669"/>
    <property type="project" value="InterPro"/>
</dbReference>
<dbReference type="GO" id="GO:0007062">
    <property type="term" value="P:sister chromatid cohesion"/>
    <property type="evidence" value="ECO:0007669"/>
    <property type="project" value="InterPro"/>
</dbReference>
<evidence type="ECO:0000313" key="5">
    <source>
        <dbReference type="Proteomes" id="UP001150569"/>
    </source>
</evidence>
<keyword evidence="5" id="KW-1185">Reference proteome</keyword>
<evidence type="ECO:0000259" key="3">
    <source>
        <dbReference type="Pfam" id="PF04825"/>
    </source>
</evidence>
<dbReference type="PANTHER" id="PTHR12585">
    <property type="entry name" value="SCC1 / RAD21 FAMILY MEMBER"/>
    <property type="match status" value="1"/>
</dbReference>
<comment type="caution">
    <text evidence="4">The sequence shown here is derived from an EMBL/GenBank/DDBJ whole genome shotgun (WGS) entry which is preliminary data.</text>
</comment>
<dbReference type="GO" id="GO:1990414">
    <property type="term" value="P:replication-born double-strand break repair via sister chromatid exchange"/>
    <property type="evidence" value="ECO:0007669"/>
    <property type="project" value="TreeGrafter"/>
</dbReference>
<evidence type="ECO:0000256" key="2">
    <source>
        <dbReference type="ARBA" id="ARBA00023242"/>
    </source>
</evidence>
<evidence type="ECO:0000313" key="4">
    <source>
        <dbReference type="EMBL" id="KAJ1917782.1"/>
    </source>
</evidence>
<dbReference type="EMBL" id="JANBPT010000528">
    <property type="protein sequence ID" value="KAJ1917782.1"/>
    <property type="molecule type" value="Genomic_DNA"/>
</dbReference>
<organism evidence="4 5">
    <name type="scientific">Tieghemiomyces parasiticus</name>
    <dbReference type="NCBI Taxonomy" id="78921"/>
    <lineage>
        <taxon>Eukaryota</taxon>
        <taxon>Fungi</taxon>
        <taxon>Fungi incertae sedis</taxon>
        <taxon>Zoopagomycota</taxon>
        <taxon>Kickxellomycotina</taxon>
        <taxon>Dimargaritomycetes</taxon>
        <taxon>Dimargaritales</taxon>
        <taxon>Dimargaritaceae</taxon>
        <taxon>Tieghemiomyces</taxon>
    </lineage>
</organism>
<dbReference type="InterPro" id="IPR006910">
    <property type="entry name" value="Rad21_Rec8_N"/>
</dbReference>
<dbReference type="OrthoDB" id="10071381at2759"/>
<proteinExistence type="predicted"/>
<dbReference type="Pfam" id="PF04825">
    <property type="entry name" value="Rad21_Rec8_N"/>
    <property type="match status" value="1"/>
</dbReference>
<comment type="subcellular location">
    <subcellularLocation>
        <location evidence="1">Nucleus</location>
    </subcellularLocation>
</comment>
<feature type="domain" description="Rad21/Rec8-like protein N-terminal" evidence="3">
    <location>
        <begin position="1"/>
        <end position="95"/>
    </location>
</feature>
<sequence length="363" mass="40320">MFYVPEIAAMEKHGMALIWLAATFGTRSHMRRFTRKEISHVDVQRVCRYLACPPQPLALRLLSSLVVGISRIYQQQVGYYSADVNNVWGDLRRQITLDYGPLVTDMVCDSARLDTITLPLDYYANISQEPTLLSPDDDMVTNPQLDIQAFPRLAFKLTPHGDISLLLGDDGLSLELDSVSDAEAGLAFEEAFPLPDDDATAPGDTIARPEQPDYEAAAGAMHAHLFADPALDRSTVNKNTVVADPRNPFLVLPIPSEVSSIASEAGSMASEAVSHTGNMLYERPELDMRHNLVSDVPLVKEKRKRRLFDDHTELPVDGLYQDDAEYVIDMELLAVKRLCKVARQKAHSQAEALGCQFMIKGKH</sequence>
<protein>
    <submittedName>
        <fullName evidence="4">R8 protein</fullName>
    </submittedName>
</protein>
<dbReference type="PANTHER" id="PTHR12585:SF69">
    <property type="entry name" value="FI11703P"/>
    <property type="match status" value="1"/>
</dbReference>
<evidence type="ECO:0000256" key="1">
    <source>
        <dbReference type="ARBA" id="ARBA00004123"/>
    </source>
</evidence>
<dbReference type="AlphaFoldDB" id="A0A9W7ZZW1"/>
<dbReference type="GO" id="GO:0005634">
    <property type="term" value="C:nucleus"/>
    <property type="evidence" value="ECO:0007669"/>
    <property type="project" value="UniProtKB-SubCell"/>
</dbReference>
<gene>
    <name evidence="4" type="primary">rec8_1</name>
    <name evidence="4" type="ORF">IWQ60_007684</name>
</gene>
<dbReference type="GO" id="GO:0003682">
    <property type="term" value="F:chromatin binding"/>
    <property type="evidence" value="ECO:0007669"/>
    <property type="project" value="TreeGrafter"/>
</dbReference>
<keyword evidence="2" id="KW-0539">Nucleus</keyword>
<dbReference type="Proteomes" id="UP001150569">
    <property type="component" value="Unassembled WGS sequence"/>
</dbReference>
<name>A0A9W7ZZW1_9FUNG</name>